<name>A0ABS1D2M5_9PROT</name>
<evidence type="ECO:0000313" key="3">
    <source>
        <dbReference type="EMBL" id="MBK1661088.1"/>
    </source>
</evidence>
<gene>
    <name evidence="3" type="ORF">CKO45_22995</name>
</gene>
<dbReference type="Gene3D" id="3.40.710.10">
    <property type="entry name" value="DD-peptidase/beta-lactamase superfamily"/>
    <property type="match status" value="1"/>
</dbReference>
<sequence length="498" mass="53130">MAGRASASTCCWSPPTARCAASPMPSGRATPDAGGRQSWRMALGMSPVDRPGTGREASRKHNRGRKPAMLARRAALTLAAGAAAAPLLRPAPARADAGALPRAARPEDAGFQRDRLARITGWLGAEVEAGRIPGAVVAVGRGGKLALHEAVGFRDRDARAPMPVDGIFRIASMTKPFASLALMLLAEEGRVMLWHPVSRYLPEFKDQKVGTDRAPLEREATLQDLLRHTAGLTYGALPGPGPAPHPVQAGYVQARVADRDQTAAEFITRLAGQPLMFQPGSTWEYSHATDVVGRVVEVVSGQDLDAFIRARISAPLGLADTGFWAPQDAAGRAARAQVDPVTKARQPIPDVLEKPRWFSGGGGMVSTAMDYARFCQMLLNGGRLGEAQVASRATIQLMTANHLPEGTQYGPGLLTRFGGLAPAPVTGYGFGLGFAVRTAQGRSPVPGNVGDYFWGGAYGTYFWVDPKEELYAVLMLQGPSDRIQYRYGLRQLVYQALA</sequence>
<dbReference type="Proteomes" id="UP000697995">
    <property type="component" value="Unassembled WGS sequence"/>
</dbReference>
<dbReference type="PANTHER" id="PTHR43283">
    <property type="entry name" value="BETA-LACTAMASE-RELATED"/>
    <property type="match status" value="1"/>
</dbReference>
<feature type="region of interest" description="Disordered" evidence="1">
    <location>
        <begin position="1"/>
        <end position="67"/>
    </location>
</feature>
<organism evidence="3 4">
    <name type="scientific">Paracraurococcus ruber</name>
    <dbReference type="NCBI Taxonomy" id="77675"/>
    <lineage>
        <taxon>Bacteria</taxon>
        <taxon>Pseudomonadati</taxon>
        <taxon>Pseudomonadota</taxon>
        <taxon>Alphaproteobacteria</taxon>
        <taxon>Acetobacterales</taxon>
        <taxon>Roseomonadaceae</taxon>
        <taxon>Paracraurococcus</taxon>
    </lineage>
</organism>
<dbReference type="InterPro" id="IPR001466">
    <property type="entry name" value="Beta-lactam-related"/>
</dbReference>
<dbReference type="EMBL" id="NRSG01000250">
    <property type="protein sequence ID" value="MBK1661088.1"/>
    <property type="molecule type" value="Genomic_DNA"/>
</dbReference>
<evidence type="ECO:0000256" key="1">
    <source>
        <dbReference type="SAM" id="MobiDB-lite"/>
    </source>
</evidence>
<dbReference type="Pfam" id="PF00144">
    <property type="entry name" value="Beta-lactamase"/>
    <property type="match status" value="1"/>
</dbReference>
<feature type="domain" description="Beta-lactamase-related" evidence="2">
    <location>
        <begin position="125"/>
        <end position="480"/>
    </location>
</feature>
<dbReference type="InterPro" id="IPR050789">
    <property type="entry name" value="Diverse_Enzym_Activities"/>
</dbReference>
<proteinExistence type="predicted"/>
<dbReference type="PANTHER" id="PTHR43283:SF3">
    <property type="entry name" value="BETA-LACTAMASE FAMILY PROTEIN (AFU_ORTHOLOGUE AFUA_5G07500)"/>
    <property type="match status" value="1"/>
</dbReference>
<comment type="caution">
    <text evidence="3">The sequence shown here is derived from an EMBL/GenBank/DDBJ whole genome shotgun (WGS) entry which is preliminary data.</text>
</comment>
<accession>A0ABS1D2M5</accession>
<reference evidence="3 4" key="1">
    <citation type="journal article" date="2020" name="Microorganisms">
        <title>Osmotic Adaptation and Compatible Solute Biosynthesis of Phototrophic Bacteria as Revealed from Genome Analyses.</title>
        <authorList>
            <person name="Imhoff J.F."/>
            <person name="Rahn T."/>
            <person name="Kunzel S."/>
            <person name="Keller A."/>
            <person name="Neulinger S.C."/>
        </authorList>
    </citation>
    <scope>NUCLEOTIDE SEQUENCE [LARGE SCALE GENOMIC DNA]</scope>
    <source>
        <strain evidence="3 4">DSM 15382</strain>
    </source>
</reference>
<evidence type="ECO:0000259" key="2">
    <source>
        <dbReference type="Pfam" id="PF00144"/>
    </source>
</evidence>
<dbReference type="InterPro" id="IPR012338">
    <property type="entry name" value="Beta-lactam/transpept-like"/>
</dbReference>
<dbReference type="SUPFAM" id="SSF56601">
    <property type="entry name" value="beta-lactamase/transpeptidase-like"/>
    <property type="match status" value="1"/>
</dbReference>
<keyword evidence="4" id="KW-1185">Reference proteome</keyword>
<feature type="compositionally biased region" description="Polar residues" evidence="1">
    <location>
        <begin position="1"/>
        <end position="11"/>
    </location>
</feature>
<evidence type="ECO:0000313" key="4">
    <source>
        <dbReference type="Proteomes" id="UP000697995"/>
    </source>
</evidence>
<protein>
    <recommendedName>
        <fullName evidence="2">Beta-lactamase-related domain-containing protein</fullName>
    </recommendedName>
</protein>